<dbReference type="EMBL" id="JWHL01000023">
    <property type="protein sequence ID" value="MBR1369889.1"/>
    <property type="molecule type" value="Genomic_DNA"/>
</dbReference>
<dbReference type="Pfam" id="PF06677">
    <property type="entry name" value="Auto_anti-p27"/>
    <property type="match status" value="1"/>
</dbReference>
<proteinExistence type="predicted"/>
<sequence length="132" mass="14767">MGEIDEIMADYLLKGAKMLAKTCPVCHAPLFEYKGERFCVLCANNPRSEDNEEKPPAPLQEETTAYKEPVIEESHQPRILQSAQQSSVEEAITASISILSQRMAAEPDPSRCLIYMQTIREGAEAIRILRGE</sequence>
<gene>
    <name evidence="2" type="ORF">RJ53_10535</name>
</gene>
<comment type="caution">
    <text evidence="2">The sequence shown here is derived from an EMBL/GenBank/DDBJ whole genome shotgun (WGS) entry which is preliminary data.</text>
</comment>
<dbReference type="InterPro" id="IPR009563">
    <property type="entry name" value="SSSCA1"/>
</dbReference>
<dbReference type="PANTHER" id="PTHR16537">
    <property type="entry name" value="SJOEGREN SYNDROME/SCLERODERMA AUTOANTIGEN 1"/>
    <property type="match status" value="1"/>
</dbReference>
<dbReference type="AlphaFoldDB" id="A0A8J7W7G2"/>
<protein>
    <recommendedName>
        <fullName evidence="4">Sjogrens syndrome scleroderma autoantigen 1</fullName>
    </recommendedName>
</protein>
<evidence type="ECO:0000313" key="2">
    <source>
        <dbReference type="EMBL" id="MBR1369889.1"/>
    </source>
</evidence>
<evidence type="ECO:0000313" key="3">
    <source>
        <dbReference type="Proteomes" id="UP000730161"/>
    </source>
</evidence>
<keyword evidence="3" id="KW-1185">Reference proteome</keyword>
<reference evidence="2" key="1">
    <citation type="submission" date="2014-12" db="EMBL/GenBank/DDBJ databases">
        <authorList>
            <person name="Huang H.-H."/>
            <person name="Chen S.-C."/>
            <person name="Lai M.-C."/>
        </authorList>
    </citation>
    <scope>NUCLEOTIDE SEQUENCE</scope>
    <source>
        <strain evidence="2">K1F9705b</strain>
    </source>
</reference>
<dbReference type="OrthoDB" id="26305at2157"/>
<evidence type="ECO:0008006" key="4">
    <source>
        <dbReference type="Google" id="ProtNLM"/>
    </source>
</evidence>
<feature type="region of interest" description="Disordered" evidence="1">
    <location>
        <begin position="45"/>
        <end position="66"/>
    </location>
</feature>
<dbReference type="InterPro" id="IPR051888">
    <property type="entry name" value="UPF0148_domain"/>
</dbReference>
<evidence type="ECO:0000256" key="1">
    <source>
        <dbReference type="SAM" id="MobiDB-lite"/>
    </source>
</evidence>
<accession>A0A8J7W7G2</accession>
<dbReference type="PANTHER" id="PTHR16537:SF1">
    <property type="entry name" value="PROTEIN ZNRD2"/>
    <property type="match status" value="1"/>
</dbReference>
<organism evidence="2 3">
    <name type="scientific">Methanocalculus chunghsingensis</name>
    <dbReference type="NCBI Taxonomy" id="156457"/>
    <lineage>
        <taxon>Archaea</taxon>
        <taxon>Methanobacteriati</taxon>
        <taxon>Methanobacteriota</taxon>
        <taxon>Stenosarchaea group</taxon>
        <taxon>Methanomicrobia</taxon>
        <taxon>Methanomicrobiales</taxon>
        <taxon>Methanocalculaceae</taxon>
        <taxon>Methanocalculus</taxon>
    </lineage>
</organism>
<name>A0A8J7W7G2_9EURY</name>
<dbReference type="Proteomes" id="UP000730161">
    <property type="component" value="Unassembled WGS sequence"/>
</dbReference>